<evidence type="ECO:0000313" key="1">
    <source>
        <dbReference type="EMBL" id="NCN65609.1"/>
    </source>
</evidence>
<dbReference type="Proteomes" id="UP000768163">
    <property type="component" value="Unassembled WGS sequence"/>
</dbReference>
<accession>A0A8J8CJX3</accession>
<proteinExistence type="predicted"/>
<comment type="caution">
    <text evidence="1">The sequence shown here is derived from an EMBL/GenBank/DDBJ whole genome shotgun (WGS) entry which is preliminary data.</text>
</comment>
<evidence type="ECO:0000313" key="2">
    <source>
        <dbReference type="Proteomes" id="UP000768163"/>
    </source>
</evidence>
<protein>
    <submittedName>
        <fullName evidence="1">Uncharacterized protein</fullName>
    </submittedName>
</protein>
<dbReference type="EMBL" id="JAACVF010000176">
    <property type="protein sequence ID" value="NCN65609.1"/>
    <property type="molecule type" value="Genomic_DNA"/>
</dbReference>
<dbReference type="AlphaFoldDB" id="A0A8J8CJX3"/>
<organism evidence="1 2">
    <name type="scientific">Candidatus Altarchaeum hamiconexum</name>
    <dbReference type="NCBI Taxonomy" id="1803513"/>
    <lineage>
        <taxon>Archaea</taxon>
        <taxon>Candidatus Altarchaeota</taxon>
        <taxon>Candidatus Altiarchaeia</taxon>
        <taxon>Candidatus Altarchaeales</taxon>
        <taxon>Candidatus Altarchaeaceae</taxon>
        <taxon>Candidatus Altarchaeum</taxon>
    </lineage>
</organism>
<name>A0A8J8CJX3_9ARCH</name>
<gene>
    <name evidence="1" type="ORF">GW910_06090</name>
</gene>
<reference evidence="1" key="1">
    <citation type="submission" date="2019-11" db="EMBL/GenBank/DDBJ databases">
        <title>Lipid analysis of CO2-rich subsurface aquifers suggests an autotrophy-based deep biosphere with lysolipids enriched in CPR bacteria.</title>
        <authorList>
            <person name="Probst A.J."/>
            <person name="Elling F.J."/>
            <person name="Castelle C.J."/>
            <person name="Zhu Q."/>
            <person name="Elvert M."/>
            <person name="Birarda G."/>
            <person name="Holman H.-Y."/>
            <person name="Lane K.R."/>
            <person name="Ladd B."/>
            <person name="Ryan M.C."/>
            <person name="Woyke T."/>
            <person name="Hinrichs K.-U."/>
            <person name="Banfield J.F."/>
        </authorList>
    </citation>
    <scope>NUCLEOTIDE SEQUENCE</scope>
    <source>
        <strain evidence="1">CG_2015-01_33_1645</strain>
    </source>
</reference>
<sequence>MYADNGENIAANRYIKSREVKAISAFVVLLNSTARYCCAAAKLKNISPNETENTRKFLSTFIFIIS</sequence>